<evidence type="ECO:0000313" key="3">
    <source>
        <dbReference type="Proteomes" id="UP001596540"/>
    </source>
</evidence>
<protein>
    <recommendedName>
        <fullName evidence="4">CRISPR-associated protein Csx10</fullName>
    </recommendedName>
</protein>
<feature type="region of interest" description="Disordered" evidence="1">
    <location>
        <begin position="508"/>
        <end position="529"/>
    </location>
</feature>
<reference evidence="3" key="1">
    <citation type="journal article" date="2019" name="Int. J. Syst. Evol. Microbiol.">
        <title>The Global Catalogue of Microorganisms (GCM) 10K type strain sequencing project: providing services to taxonomists for standard genome sequencing and annotation.</title>
        <authorList>
            <consortium name="The Broad Institute Genomics Platform"/>
            <consortium name="The Broad Institute Genome Sequencing Center for Infectious Disease"/>
            <person name="Wu L."/>
            <person name="Ma J."/>
        </authorList>
    </citation>
    <scope>NUCLEOTIDE SEQUENCE [LARGE SCALE GENOMIC DNA]</scope>
    <source>
        <strain evidence="3">CGMCC 4.7382</strain>
    </source>
</reference>
<dbReference type="EMBL" id="JBHTBH010000012">
    <property type="protein sequence ID" value="MFC7330509.1"/>
    <property type="molecule type" value="Genomic_DNA"/>
</dbReference>
<evidence type="ECO:0000313" key="2">
    <source>
        <dbReference type="EMBL" id="MFC7330509.1"/>
    </source>
</evidence>
<evidence type="ECO:0008006" key="4">
    <source>
        <dbReference type="Google" id="ProtNLM"/>
    </source>
</evidence>
<dbReference type="RefSeq" id="WP_379873151.1">
    <property type="nucleotide sequence ID" value="NZ_JBHTBH010000012.1"/>
</dbReference>
<proteinExistence type="predicted"/>
<comment type="caution">
    <text evidence="2">The sequence shown here is derived from an EMBL/GenBank/DDBJ whole genome shotgun (WGS) entry which is preliminary data.</text>
</comment>
<feature type="region of interest" description="Disordered" evidence="1">
    <location>
        <begin position="385"/>
        <end position="409"/>
    </location>
</feature>
<name>A0ABW2KKH4_9ACTN</name>
<accession>A0ABW2KKH4</accession>
<sequence length="641" mass="67463">MTVTESAFTPVPGGGGVTGYLRLRYHTTQSMVLRTDLNPLFVRSAAVIEGRVQRGMLAWVLNRAGRRDLVPEWVARGAAVRFATAFPLLEPEGAQPTPTIPAPRWLRLRDKDGPSAGLVDTLAARGGHAGRTGEGGRTRSYDGLVTPDLRYRAVPAMSTEQYLGRGDGEGRGSGTPFLTTSVDHGQVFEARWQLRAPDEAGLRALAAEIRAILVDGGHPFTLGADRTRAHGGRVLVGTLPGTPGGDSPLAVDRTACPAGAWPAGAHRDLVLLAPALIVDDRGQPHPGALPAAVRRLAESVVGRDAVVVEAGHIEPCELFGYHVGYRSEMAQRWAAAPGSVVRLRARRDLTAEEVRALEAVPLGTRTADGNGAFVLLPEPDLSRVPVDKAPTAAGEAGPPPRRNAGGSGTLVTLADGQSARVAPEELAAAIMSDENHPLAGLHDKLLWNACARVVRDRARMVAAASAEAGPLPTRSLLGRLREVAAAWAPDAGTSLKRLAGVVSGAAPGAEAAEENDTDSSSRFKPFTGKAEEAVRSTRVPWGNERVRLDTWLRNAATAPVDWRAGAFGDSDAVLAAAIAPVDLAAAEPRSGVLSPAAKSWLGDREVAERLALLLITTWLAEAAARARLQDEERTENTAGTV</sequence>
<gene>
    <name evidence="2" type="ORF">ACFQRF_22530</name>
</gene>
<keyword evidence="3" id="KW-1185">Reference proteome</keyword>
<dbReference type="Proteomes" id="UP001596540">
    <property type="component" value="Unassembled WGS sequence"/>
</dbReference>
<organism evidence="2 3">
    <name type="scientific">Marinactinospora rubrisoli</name>
    <dbReference type="NCBI Taxonomy" id="2715399"/>
    <lineage>
        <taxon>Bacteria</taxon>
        <taxon>Bacillati</taxon>
        <taxon>Actinomycetota</taxon>
        <taxon>Actinomycetes</taxon>
        <taxon>Streptosporangiales</taxon>
        <taxon>Nocardiopsidaceae</taxon>
        <taxon>Marinactinospora</taxon>
    </lineage>
</organism>
<evidence type="ECO:0000256" key="1">
    <source>
        <dbReference type="SAM" id="MobiDB-lite"/>
    </source>
</evidence>